<evidence type="ECO:0000313" key="2">
    <source>
        <dbReference type="Proteomes" id="UP000067008"/>
    </source>
</evidence>
<gene>
    <name evidence="1" type="ORF">PI172_2068</name>
</gene>
<proteinExistence type="predicted"/>
<dbReference type="AlphaFoldDB" id="A0AAD1BKD8"/>
<accession>A0AAD1BKD8</accession>
<evidence type="ECO:0000313" key="1">
    <source>
        <dbReference type="EMBL" id="BAR96796.1"/>
    </source>
</evidence>
<organism evidence="1 2">
    <name type="scientific">Prevotella intermedia</name>
    <dbReference type="NCBI Taxonomy" id="28131"/>
    <lineage>
        <taxon>Bacteria</taxon>
        <taxon>Pseudomonadati</taxon>
        <taxon>Bacteroidota</taxon>
        <taxon>Bacteroidia</taxon>
        <taxon>Bacteroidales</taxon>
        <taxon>Prevotellaceae</taxon>
        <taxon>Prevotella</taxon>
    </lineage>
</organism>
<reference evidence="1 2" key="1">
    <citation type="submission" date="2015-07" db="EMBL/GenBank/DDBJ databases">
        <title>Complete genome sequence of Prevotella intermedia strain 17-2.</title>
        <authorList>
            <person name="Nambu T."/>
        </authorList>
    </citation>
    <scope>NUCLEOTIDE SEQUENCE [LARGE SCALE GENOMIC DNA]</scope>
    <source>
        <strain evidence="1 2">17-2</strain>
    </source>
</reference>
<sequence length="47" mass="5265">MGDKYGRYFAVIEVGLLSNKKGKNILSDCESRVGENVKNGKNDEKEM</sequence>
<name>A0AAD1BKD8_PREIN</name>
<dbReference type="EMBL" id="AP014926">
    <property type="protein sequence ID" value="BAR96796.1"/>
    <property type="molecule type" value="Genomic_DNA"/>
</dbReference>
<protein>
    <submittedName>
        <fullName evidence="1">Uncharacterized protein</fullName>
    </submittedName>
</protein>
<dbReference type="Proteomes" id="UP000067008">
    <property type="component" value="Chromosome 1"/>
</dbReference>
<dbReference type="RefSeq" id="WP_155115512.1">
    <property type="nucleotide sequence ID" value="NZ_AP014926.1"/>
</dbReference>